<dbReference type="PRINTS" id="PR00056">
    <property type="entry name" value="HSFDOMAIN"/>
</dbReference>
<dbReference type="AlphaFoldDB" id="A0A2T0FPR4"/>
<dbReference type="EMBL" id="NDIQ01000022">
    <property type="protein sequence ID" value="PRT56978.1"/>
    <property type="molecule type" value="Genomic_DNA"/>
</dbReference>
<evidence type="ECO:0000256" key="9">
    <source>
        <dbReference type="RuleBase" id="RU004020"/>
    </source>
</evidence>
<keyword evidence="5" id="KW-0804">Transcription</keyword>
<dbReference type="GO" id="GO:0003700">
    <property type="term" value="F:DNA-binding transcription factor activity"/>
    <property type="evidence" value="ECO:0007669"/>
    <property type="project" value="InterPro"/>
</dbReference>
<comment type="similarity">
    <text evidence="2 9">Belongs to the HSF family.</text>
</comment>
<accession>A0A2T0FPR4</accession>
<evidence type="ECO:0000259" key="11">
    <source>
        <dbReference type="PROSITE" id="PS00434"/>
    </source>
</evidence>
<dbReference type="PANTHER" id="PTHR10015">
    <property type="entry name" value="HEAT SHOCK TRANSCRIPTION FACTOR"/>
    <property type="match status" value="1"/>
</dbReference>
<keyword evidence="12" id="KW-0346">Stress response</keyword>
<dbReference type="GO" id="GO:0043565">
    <property type="term" value="F:sequence-specific DNA binding"/>
    <property type="evidence" value="ECO:0007669"/>
    <property type="project" value="InterPro"/>
</dbReference>
<reference evidence="12 13" key="1">
    <citation type="submission" date="2017-04" db="EMBL/GenBank/DDBJ databases">
        <title>Genome sequencing of [Candida] sorbophila.</title>
        <authorList>
            <person name="Ahn J.O."/>
        </authorList>
    </citation>
    <scope>NUCLEOTIDE SEQUENCE [LARGE SCALE GENOMIC DNA]</scope>
    <source>
        <strain evidence="12 13">DS02</strain>
    </source>
</reference>
<dbReference type="GO" id="GO:0005634">
    <property type="term" value="C:nucleus"/>
    <property type="evidence" value="ECO:0007669"/>
    <property type="project" value="UniProtKB-SubCell"/>
</dbReference>
<evidence type="ECO:0000256" key="1">
    <source>
        <dbReference type="ARBA" id="ARBA00004123"/>
    </source>
</evidence>
<dbReference type="Proteomes" id="UP000238350">
    <property type="component" value="Unassembled WGS sequence"/>
</dbReference>
<evidence type="ECO:0000256" key="2">
    <source>
        <dbReference type="ARBA" id="ARBA00006403"/>
    </source>
</evidence>
<feature type="region of interest" description="Disordered" evidence="10">
    <location>
        <begin position="409"/>
        <end position="436"/>
    </location>
</feature>
<protein>
    <recommendedName>
        <fullName evidence="7">Heat shock transcription factor</fullName>
    </recommendedName>
    <alternativeName>
        <fullName evidence="8">Heat shock factor protein</fullName>
    </alternativeName>
</protein>
<dbReference type="PROSITE" id="PS00434">
    <property type="entry name" value="HSF_DOMAIN"/>
    <property type="match status" value="1"/>
</dbReference>
<dbReference type="OrthoDB" id="60033at2759"/>
<keyword evidence="3" id="KW-0805">Transcription regulation</keyword>
<keyword evidence="4" id="KW-0238">DNA-binding</keyword>
<dbReference type="InterPro" id="IPR036390">
    <property type="entry name" value="WH_DNA-bd_sf"/>
</dbReference>
<name>A0A2T0FPR4_9ASCO</name>
<evidence type="ECO:0000256" key="8">
    <source>
        <dbReference type="ARBA" id="ARBA00084017"/>
    </source>
</evidence>
<dbReference type="PANTHER" id="PTHR10015:SF427">
    <property type="entry name" value="HEAT SHOCK FACTOR PROTEIN"/>
    <property type="match status" value="1"/>
</dbReference>
<dbReference type="SMART" id="SM00415">
    <property type="entry name" value="HSF"/>
    <property type="match status" value="1"/>
</dbReference>
<comment type="subcellular location">
    <subcellularLocation>
        <location evidence="1">Nucleus</location>
    </subcellularLocation>
</comment>
<dbReference type="GeneID" id="36518346"/>
<dbReference type="SUPFAM" id="SSF46785">
    <property type="entry name" value="Winged helix' DNA-binding domain"/>
    <property type="match status" value="1"/>
</dbReference>
<evidence type="ECO:0000256" key="7">
    <source>
        <dbReference type="ARBA" id="ARBA00068818"/>
    </source>
</evidence>
<evidence type="ECO:0000313" key="12">
    <source>
        <dbReference type="EMBL" id="PRT56978.1"/>
    </source>
</evidence>
<keyword evidence="6" id="KW-0539">Nucleus</keyword>
<dbReference type="InterPro" id="IPR000232">
    <property type="entry name" value="HSF_DNA-bd"/>
</dbReference>
<comment type="caution">
    <text evidence="12">The sequence shown here is derived from an EMBL/GenBank/DDBJ whole genome shotgun (WGS) entry which is preliminary data.</text>
</comment>
<evidence type="ECO:0000256" key="6">
    <source>
        <dbReference type="ARBA" id="ARBA00023242"/>
    </source>
</evidence>
<feature type="region of interest" description="Disordered" evidence="10">
    <location>
        <begin position="254"/>
        <end position="337"/>
    </location>
</feature>
<feature type="domain" description="HSF-type DNA-binding" evidence="11">
    <location>
        <begin position="69"/>
        <end position="93"/>
    </location>
</feature>
<evidence type="ECO:0000256" key="3">
    <source>
        <dbReference type="ARBA" id="ARBA00023015"/>
    </source>
</evidence>
<gene>
    <name evidence="12" type="ORF">B9G98_04598</name>
</gene>
<dbReference type="InterPro" id="IPR036388">
    <property type="entry name" value="WH-like_DNA-bd_sf"/>
</dbReference>
<dbReference type="Pfam" id="PF00447">
    <property type="entry name" value="HSF_DNA-bind"/>
    <property type="match status" value="1"/>
</dbReference>
<evidence type="ECO:0000256" key="10">
    <source>
        <dbReference type="SAM" id="MobiDB-lite"/>
    </source>
</evidence>
<organism evidence="12 13">
    <name type="scientific">Wickerhamiella sorbophila</name>
    <dbReference type="NCBI Taxonomy" id="45607"/>
    <lineage>
        <taxon>Eukaryota</taxon>
        <taxon>Fungi</taxon>
        <taxon>Dikarya</taxon>
        <taxon>Ascomycota</taxon>
        <taxon>Saccharomycotina</taxon>
        <taxon>Dipodascomycetes</taxon>
        <taxon>Dipodascales</taxon>
        <taxon>Trichomonascaceae</taxon>
        <taxon>Wickerhamiella</taxon>
    </lineage>
</organism>
<evidence type="ECO:0000256" key="5">
    <source>
        <dbReference type="ARBA" id="ARBA00023163"/>
    </source>
</evidence>
<feature type="compositionally biased region" description="Low complexity" evidence="10">
    <location>
        <begin position="270"/>
        <end position="282"/>
    </location>
</feature>
<evidence type="ECO:0000313" key="13">
    <source>
        <dbReference type="Proteomes" id="UP000238350"/>
    </source>
</evidence>
<dbReference type="RefSeq" id="XP_024666923.1">
    <property type="nucleotide sequence ID" value="XM_024811155.1"/>
</dbReference>
<dbReference type="Gene3D" id="1.10.10.10">
    <property type="entry name" value="Winged helix-like DNA-binding domain superfamily/Winged helix DNA-binding domain"/>
    <property type="match status" value="1"/>
</dbReference>
<proteinExistence type="inferred from homology"/>
<dbReference type="STRING" id="45607.A0A2T0FPR4"/>
<dbReference type="FunFam" id="1.10.10.10:FF:000027">
    <property type="entry name" value="Heat shock transcription factor 1"/>
    <property type="match status" value="1"/>
</dbReference>
<sequence>MPAADTKVPPAPATRSRRAPVASSKNRPAFVSKLWKMVNDPKNGEYIRWMPDGKSIQVVNREAFEKNVLPKHFKHSNFSSFVRQLNMYGWHKVQDVNSGSMHSNDEHWQFQSPNFIKDREDLLDNIVRNKGKHSEEDEEQQLELSKVLSELEQIKSRQIAIGEDLSRIQSDNELLWNEYYSTRELYEKHSQMLERIVRFLANMYGADGKLLDMFGGGQIPISHRLLMGSDPVNQFNLSTSDRASPQVQQLQELQDMQSRIHQSGVSTAKTSPSPSSDTPPSDFSKALIPSTRTRPLGGFTAPPVPPLNNGLPPNLETSTNGLAIPLSPSEIRRPSSSKLEELEADLANQGNSLKEVQELIQRISPSFGLNDELDPNFDVNDFLVNSPLNDGTVGTIPALDNVAYDDNAKAEDELANPAGYEVDSETAPPAKKSKRS</sequence>
<feature type="region of interest" description="Disordered" evidence="10">
    <location>
        <begin position="1"/>
        <end position="25"/>
    </location>
</feature>
<evidence type="ECO:0000256" key="4">
    <source>
        <dbReference type="ARBA" id="ARBA00023125"/>
    </source>
</evidence>
<feature type="compositionally biased region" description="Polar residues" evidence="10">
    <location>
        <begin position="259"/>
        <end position="269"/>
    </location>
</feature>
<keyword evidence="13" id="KW-1185">Reference proteome</keyword>